<comment type="caution">
    <text evidence="1">The sequence shown here is derived from an EMBL/GenBank/DDBJ whole genome shotgun (WGS) entry which is preliminary data.</text>
</comment>
<proteinExistence type="predicted"/>
<reference evidence="1 2" key="1">
    <citation type="journal article" date="2016" name="Front. Microbiol.">
        <title>Comprehensive Phylogenetic Analysis of Bovine Non-aureus Staphylococci Species Based on Whole-Genome Sequencing.</title>
        <authorList>
            <person name="Naushad S."/>
            <person name="Barkema H.W."/>
            <person name="Luby C."/>
            <person name="Condas L.A."/>
            <person name="Nobrega D.B."/>
            <person name="Carson D.A."/>
            <person name="De Buck J."/>
        </authorList>
    </citation>
    <scope>NUCLEOTIDE SEQUENCE [LARGE SCALE GENOMIC DNA]</scope>
    <source>
        <strain evidence="1 2">SNUC 5336</strain>
    </source>
</reference>
<sequence length="190" mass="22498">MKELFEKRTMKGFPKKDENLVENSEGYHVFGQNIKYQYEQKVLLDEKYLHRVDPKKPILAYTSSAAEIGIISESFYRSGDNGAFQGLIPKFQEYNYKHILYFLAILSLYFKNMGYTTGMSHINDLNIILPYKNNEIYFEYMEKYIEELEAERIEELEAERIEELEAYLQVTGLSDYKITKKEQESLDKSN</sequence>
<gene>
    <name evidence="1" type="ORF">BUZ51_12355</name>
</gene>
<name>A0A974KV86_STAHO</name>
<protein>
    <submittedName>
        <fullName evidence="1">Uncharacterized protein</fullName>
    </submittedName>
</protein>
<dbReference type="EMBL" id="PZHX01000049">
    <property type="protein sequence ID" value="PTK29058.1"/>
    <property type="molecule type" value="Genomic_DNA"/>
</dbReference>
<dbReference type="AlphaFoldDB" id="A0A974KV86"/>
<dbReference type="Proteomes" id="UP000241540">
    <property type="component" value="Unassembled WGS sequence"/>
</dbReference>
<accession>A0A974KV86</accession>
<evidence type="ECO:0000313" key="2">
    <source>
        <dbReference type="Proteomes" id="UP000241540"/>
    </source>
</evidence>
<organism evidence="1 2">
    <name type="scientific">Staphylococcus hominis</name>
    <dbReference type="NCBI Taxonomy" id="1290"/>
    <lineage>
        <taxon>Bacteria</taxon>
        <taxon>Bacillati</taxon>
        <taxon>Bacillota</taxon>
        <taxon>Bacilli</taxon>
        <taxon>Bacillales</taxon>
        <taxon>Staphylococcaceae</taxon>
        <taxon>Staphylococcus</taxon>
    </lineage>
</organism>
<dbReference type="SUPFAM" id="SSF116734">
    <property type="entry name" value="DNA methylase specificity domain"/>
    <property type="match status" value="1"/>
</dbReference>
<evidence type="ECO:0000313" key="1">
    <source>
        <dbReference type="EMBL" id="PTK29058.1"/>
    </source>
</evidence>